<protein>
    <submittedName>
        <fullName evidence="1">Peptidyl-trna hydrolase</fullName>
    </submittedName>
</protein>
<dbReference type="RefSeq" id="XP_067924909.1">
    <property type="nucleotide sequence ID" value="XM_068063116.1"/>
</dbReference>
<evidence type="ECO:0000313" key="2">
    <source>
        <dbReference type="Proteomes" id="UP000221165"/>
    </source>
</evidence>
<proteinExistence type="predicted"/>
<gene>
    <name evidence="1" type="ORF">CSUI_002918</name>
</gene>
<dbReference type="InterPro" id="IPR001328">
    <property type="entry name" value="Pept_tRNA_hydro"/>
</dbReference>
<comment type="caution">
    <text evidence="1">The sequence shown here is derived from an EMBL/GenBank/DDBJ whole genome shotgun (WGS) entry which is preliminary data.</text>
</comment>
<dbReference type="EMBL" id="MIGC01001235">
    <property type="protein sequence ID" value="PHJ23232.1"/>
    <property type="molecule type" value="Genomic_DNA"/>
</dbReference>
<dbReference type="SUPFAM" id="SSF53178">
    <property type="entry name" value="Peptidyl-tRNA hydrolase-like"/>
    <property type="match status" value="1"/>
</dbReference>
<accession>A0A2C6L707</accession>
<keyword evidence="2" id="KW-1185">Reference proteome</keyword>
<dbReference type="AlphaFoldDB" id="A0A2C6L707"/>
<dbReference type="InterPro" id="IPR036416">
    <property type="entry name" value="Pept_tRNA_hydro_sf"/>
</dbReference>
<keyword evidence="1" id="KW-0378">Hydrolase</keyword>
<reference evidence="1 2" key="1">
    <citation type="journal article" date="2017" name="Int. J. Parasitol.">
        <title>The genome of the protozoan parasite Cystoisospora suis and a reverse vaccinology approach to identify vaccine candidates.</title>
        <authorList>
            <person name="Palmieri N."/>
            <person name="Shrestha A."/>
            <person name="Ruttkowski B."/>
            <person name="Beck T."/>
            <person name="Vogl C."/>
            <person name="Tomley F."/>
            <person name="Blake D.P."/>
            <person name="Joachim A."/>
        </authorList>
    </citation>
    <scope>NUCLEOTIDE SEQUENCE [LARGE SCALE GENOMIC DNA]</scope>
    <source>
        <strain evidence="1 2">Wien I</strain>
    </source>
</reference>
<dbReference type="Pfam" id="PF01195">
    <property type="entry name" value="Pept_tRNA_hydro"/>
    <property type="match status" value="1"/>
</dbReference>
<dbReference type="OrthoDB" id="1711136at2759"/>
<organism evidence="1 2">
    <name type="scientific">Cystoisospora suis</name>
    <dbReference type="NCBI Taxonomy" id="483139"/>
    <lineage>
        <taxon>Eukaryota</taxon>
        <taxon>Sar</taxon>
        <taxon>Alveolata</taxon>
        <taxon>Apicomplexa</taxon>
        <taxon>Conoidasida</taxon>
        <taxon>Coccidia</taxon>
        <taxon>Eucoccidiorida</taxon>
        <taxon>Eimeriorina</taxon>
        <taxon>Sarcocystidae</taxon>
        <taxon>Cystoisospora</taxon>
    </lineage>
</organism>
<dbReference type="Proteomes" id="UP000221165">
    <property type="component" value="Unassembled WGS sequence"/>
</dbReference>
<dbReference type="VEuPathDB" id="ToxoDB:CSUI_002918"/>
<name>A0A2C6L707_9APIC</name>
<dbReference type="Gene3D" id="3.40.50.1470">
    <property type="entry name" value="Peptidyl-tRNA hydrolase"/>
    <property type="match status" value="1"/>
</dbReference>
<dbReference type="GeneID" id="94426327"/>
<evidence type="ECO:0000313" key="1">
    <source>
        <dbReference type="EMBL" id="PHJ23232.1"/>
    </source>
</evidence>
<dbReference type="GO" id="GO:0004045">
    <property type="term" value="F:peptidyl-tRNA hydrolase activity"/>
    <property type="evidence" value="ECO:0007669"/>
    <property type="project" value="InterPro"/>
</dbReference>
<sequence>MPALEDRRVNTALRRDQLASAFVHFLVQTLCRAPSANSFAAGGMGERDDCCSDSHLWIPHSSCRATVCTAVPRLVLAKPWLCGDTIGESVGRVLDLFRVQAQSLVAVLGCTQLGVGQFVFEEGTISEKNSADSLGSVAEAVGTDAFLRLRFGLGRPNKKALLHKFYHEIFSEKERLVLARRVFPDAVEVVEKVLLRDNFGTRDSLRFRDGLPSETKRNRVAKQCNSRHNFLNRLHRHIRG</sequence>